<name>A0ABN1G496_9ACTN</name>
<comment type="caution">
    <text evidence="4">The sequence shown here is derived from an EMBL/GenBank/DDBJ whole genome shotgun (WGS) entry which is preliminary data.</text>
</comment>
<dbReference type="SUPFAM" id="SSF52091">
    <property type="entry name" value="SpoIIaa-like"/>
    <property type="match status" value="1"/>
</dbReference>
<comment type="similarity">
    <text evidence="1 2">Belongs to the anti-sigma-factor antagonist family.</text>
</comment>
<proteinExistence type="inferred from homology"/>
<reference evidence="4 5" key="1">
    <citation type="journal article" date="2019" name="Int. J. Syst. Evol. Microbiol.">
        <title>The Global Catalogue of Microorganisms (GCM) 10K type strain sequencing project: providing services to taxonomists for standard genome sequencing and annotation.</title>
        <authorList>
            <consortium name="The Broad Institute Genomics Platform"/>
            <consortium name="The Broad Institute Genome Sequencing Center for Infectious Disease"/>
            <person name="Wu L."/>
            <person name="Ma J."/>
        </authorList>
    </citation>
    <scope>NUCLEOTIDE SEQUENCE [LARGE SCALE GENOMIC DNA]</scope>
    <source>
        <strain evidence="4 5">JCM 10671</strain>
    </source>
</reference>
<dbReference type="InterPro" id="IPR036513">
    <property type="entry name" value="STAS_dom_sf"/>
</dbReference>
<dbReference type="Gene3D" id="3.30.750.24">
    <property type="entry name" value="STAS domain"/>
    <property type="match status" value="1"/>
</dbReference>
<dbReference type="Proteomes" id="UP001500957">
    <property type="component" value="Unassembled WGS sequence"/>
</dbReference>
<dbReference type="Pfam" id="PF01740">
    <property type="entry name" value="STAS"/>
    <property type="match status" value="1"/>
</dbReference>
<sequence>MDANFAVRRAGGVVVVALFGDYDLSRAATLHTQLLDVLRARPTGIVIDCSEVTFCDLACLRTMANLGRRSIAVGTWMRMAGPSPIVRRLLEITGLCTSLPCYTDVEAALRGKGRAAVPAGRGAEATAVAS</sequence>
<dbReference type="InterPro" id="IPR003658">
    <property type="entry name" value="Anti-sigma_ant"/>
</dbReference>
<dbReference type="PROSITE" id="PS50801">
    <property type="entry name" value="STAS"/>
    <property type="match status" value="1"/>
</dbReference>
<dbReference type="RefSeq" id="WP_344600612.1">
    <property type="nucleotide sequence ID" value="NZ_BAAAHE010000002.1"/>
</dbReference>
<dbReference type="InterPro" id="IPR002645">
    <property type="entry name" value="STAS_dom"/>
</dbReference>
<evidence type="ECO:0000256" key="1">
    <source>
        <dbReference type="ARBA" id="ARBA00009013"/>
    </source>
</evidence>
<dbReference type="CDD" id="cd07043">
    <property type="entry name" value="STAS_anti-anti-sigma_factors"/>
    <property type="match status" value="1"/>
</dbReference>
<gene>
    <name evidence="4" type="ORF">GCM10009547_01850</name>
</gene>
<keyword evidence="5" id="KW-1185">Reference proteome</keyword>
<dbReference type="NCBIfam" id="TIGR00377">
    <property type="entry name" value="ant_ant_sig"/>
    <property type="match status" value="1"/>
</dbReference>
<organism evidence="4 5">
    <name type="scientific">Sporichthya brevicatena</name>
    <dbReference type="NCBI Taxonomy" id="171442"/>
    <lineage>
        <taxon>Bacteria</taxon>
        <taxon>Bacillati</taxon>
        <taxon>Actinomycetota</taxon>
        <taxon>Actinomycetes</taxon>
        <taxon>Sporichthyales</taxon>
        <taxon>Sporichthyaceae</taxon>
        <taxon>Sporichthya</taxon>
    </lineage>
</organism>
<dbReference type="EMBL" id="BAAAHE010000002">
    <property type="protein sequence ID" value="GAA0603814.1"/>
    <property type="molecule type" value="Genomic_DNA"/>
</dbReference>
<evidence type="ECO:0000313" key="4">
    <source>
        <dbReference type="EMBL" id="GAA0603814.1"/>
    </source>
</evidence>
<evidence type="ECO:0000313" key="5">
    <source>
        <dbReference type="Proteomes" id="UP001500957"/>
    </source>
</evidence>
<feature type="domain" description="STAS" evidence="3">
    <location>
        <begin position="3"/>
        <end position="112"/>
    </location>
</feature>
<accession>A0ABN1G496</accession>
<dbReference type="PANTHER" id="PTHR33495">
    <property type="entry name" value="ANTI-SIGMA FACTOR ANTAGONIST TM_1081-RELATED-RELATED"/>
    <property type="match status" value="1"/>
</dbReference>
<protein>
    <recommendedName>
        <fullName evidence="2">Anti-sigma factor antagonist</fullName>
    </recommendedName>
</protein>
<evidence type="ECO:0000256" key="2">
    <source>
        <dbReference type="RuleBase" id="RU003749"/>
    </source>
</evidence>
<dbReference type="PANTHER" id="PTHR33495:SF2">
    <property type="entry name" value="ANTI-SIGMA FACTOR ANTAGONIST TM_1081-RELATED"/>
    <property type="match status" value="1"/>
</dbReference>
<evidence type="ECO:0000259" key="3">
    <source>
        <dbReference type="PROSITE" id="PS50801"/>
    </source>
</evidence>